<dbReference type="Gene3D" id="3.40.50.1110">
    <property type="entry name" value="SGNH hydrolase"/>
    <property type="match status" value="1"/>
</dbReference>
<evidence type="ECO:0000256" key="1">
    <source>
        <dbReference type="ARBA" id="ARBA00022801"/>
    </source>
</evidence>
<dbReference type="InterPro" id="IPR051058">
    <property type="entry name" value="GDSL_Est/Lipase"/>
</dbReference>
<keyword evidence="1" id="KW-0378">Hydrolase</keyword>
<keyword evidence="4" id="KW-1185">Reference proteome</keyword>
<dbReference type="EMBL" id="JACJSG010000009">
    <property type="protein sequence ID" value="MBD2500710.1"/>
    <property type="molecule type" value="Genomic_DNA"/>
</dbReference>
<accession>A0ABR8D0I5</accession>
<dbReference type="PANTHER" id="PTHR45648">
    <property type="entry name" value="GDSL LIPASE/ACYLHYDROLASE FAMILY PROTEIN (AFU_ORTHOLOGUE AFUA_4G14700)"/>
    <property type="match status" value="1"/>
</dbReference>
<feature type="signal peptide" evidence="2">
    <location>
        <begin position="1"/>
        <end position="23"/>
    </location>
</feature>
<reference evidence="3 4" key="1">
    <citation type="journal article" date="2020" name="ISME J.">
        <title>Comparative genomics reveals insights into cyanobacterial evolution and habitat adaptation.</title>
        <authorList>
            <person name="Chen M.Y."/>
            <person name="Teng W.K."/>
            <person name="Zhao L."/>
            <person name="Hu C.X."/>
            <person name="Zhou Y.K."/>
            <person name="Han B.P."/>
            <person name="Song L.R."/>
            <person name="Shu W.S."/>
        </authorList>
    </citation>
    <scope>NUCLEOTIDE SEQUENCE [LARGE SCALE GENOMIC DNA]</scope>
    <source>
        <strain evidence="3 4">FACHB-119</strain>
    </source>
</reference>
<dbReference type="RefSeq" id="WP_190470047.1">
    <property type="nucleotide sequence ID" value="NZ_JACJSG010000009.1"/>
</dbReference>
<protein>
    <submittedName>
        <fullName evidence="3">Uncharacterized protein</fullName>
    </submittedName>
</protein>
<evidence type="ECO:0000256" key="2">
    <source>
        <dbReference type="SAM" id="SignalP"/>
    </source>
</evidence>
<sequence length="229" mass="24601">MKIKILAATFITFSVMLPLKASAASFSKLNDYLPTQSLDFTPFTTPNTTLTNISNAILALASVGAKNFLVPNLPNLGSTPLALGIDSQFNGFSSQLNKLTQEHNLGLSQLIANLNQNSALGLNITLLDVNTQFNNAKKLGFTTVDKPCLDRVAGTICANPDEYLFWDDIHPTARAHTILATAAFSTIPEPSMTLGMLSFGALTVVGMLKQKQTKSKLTRKNLALTASKN</sequence>
<comment type="caution">
    <text evidence="3">The sequence shown here is derived from an EMBL/GenBank/DDBJ whole genome shotgun (WGS) entry which is preliminary data.</text>
</comment>
<proteinExistence type="predicted"/>
<dbReference type="InterPro" id="IPR036514">
    <property type="entry name" value="SGNH_hydro_sf"/>
</dbReference>
<keyword evidence="2" id="KW-0732">Signal</keyword>
<gene>
    <name evidence="3" type="ORF">H6G83_08805</name>
</gene>
<name>A0ABR8D0I5_9NOST</name>
<dbReference type="SUPFAM" id="SSF52266">
    <property type="entry name" value="SGNH hydrolase"/>
    <property type="match status" value="1"/>
</dbReference>
<organism evidence="3 4">
    <name type="scientific">Anabaena azotica FACHB-119</name>
    <dbReference type="NCBI Taxonomy" id="947527"/>
    <lineage>
        <taxon>Bacteria</taxon>
        <taxon>Bacillati</taxon>
        <taxon>Cyanobacteriota</taxon>
        <taxon>Cyanophyceae</taxon>
        <taxon>Nostocales</taxon>
        <taxon>Nostocaceae</taxon>
        <taxon>Anabaena</taxon>
        <taxon>Anabaena azotica</taxon>
    </lineage>
</organism>
<evidence type="ECO:0000313" key="3">
    <source>
        <dbReference type="EMBL" id="MBD2500710.1"/>
    </source>
</evidence>
<dbReference type="PANTHER" id="PTHR45648:SF22">
    <property type="entry name" value="GDSL LIPASE_ACYLHYDROLASE FAMILY PROTEIN (AFU_ORTHOLOGUE AFUA_4G14700)"/>
    <property type="match status" value="1"/>
</dbReference>
<evidence type="ECO:0000313" key="4">
    <source>
        <dbReference type="Proteomes" id="UP000661112"/>
    </source>
</evidence>
<feature type="chain" id="PRO_5045950910" evidence="2">
    <location>
        <begin position="24"/>
        <end position="229"/>
    </location>
</feature>
<dbReference type="Pfam" id="PF00657">
    <property type="entry name" value="Lipase_GDSL"/>
    <property type="match status" value="1"/>
</dbReference>
<dbReference type="Proteomes" id="UP000661112">
    <property type="component" value="Unassembled WGS sequence"/>
</dbReference>
<dbReference type="InterPro" id="IPR001087">
    <property type="entry name" value="GDSL"/>
</dbReference>